<protein>
    <recommendedName>
        <fullName evidence="4">Coiled-coil alpha-helical rod protein 1</fullName>
    </recommendedName>
    <alternativeName>
        <fullName evidence="10">Alpha-helical coiled-coil rod protein</fullName>
    </alternativeName>
</protein>
<dbReference type="EMBL" id="JAACNH010000003">
    <property type="protein sequence ID" value="KAG8448667.1"/>
    <property type="molecule type" value="Genomic_DNA"/>
</dbReference>
<dbReference type="EMBL" id="JAACNH010000003">
    <property type="protein sequence ID" value="KAG8448668.1"/>
    <property type="molecule type" value="Genomic_DNA"/>
</dbReference>
<dbReference type="Proteomes" id="UP000812440">
    <property type="component" value="Chromosome 8_10"/>
</dbReference>
<evidence type="ECO:0000256" key="11">
    <source>
        <dbReference type="SAM" id="Coils"/>
    </source>
</evidence>
<keyword evidence="7" id="KW-0221">Differentiation</keyword>
<reference evidence="12" key="1">
    <citation type="thesis" date="2020" institute="ProQuest LLC" country="789 East Eisenhower Parkway, Ann Arbor, MI, USA">
        <title>Comparative Genomics and Chromosome Evolution.</title>
        <authorList>
            <person name="Mudd A.B."/>
        </authorList>
    </citation>
    <scope>NUCLEOTIDE SEQUENCE</scope>
    <source>
        <strain evidence="12">Female2</strain>
        <tissue evidence="12">Blood</tissue>
    </source>
</reference>
<accession>A0A8T2JZR8</accession>
<keyword evidence="5" id="KW-0217">Developmental protein</keyword>
<comment type="function">
    <text evidence="1">May be a regulator of keratinocyte proliferation or differentiation.</text>
</comment>
<evidence type="ECO:0000256" key="2">
    <source>
        <dbReference type="ARBA" id="ARBA00004123"/>
    </source>
</evidence>
<feature type="coiled-coil region" evidence="11">
    <location>
        <begin position="372"/>
        <end position="413"/>
    </location>
</feature>
<keyword evidence="9" id="KW-0539">Nucleus</keyword>
<dbReference type="GO" id="GO:0005737">
    <property type="term" value="C:cytoplasm"/>
    <property type="evidence" value="ECO:0007669"/>
    <property type="project" value="UniProtKB-SubCell"/>
</dbReference>
<evidence type="ECO:0000313" key="13">
    <source>
        <dbReference type="Proteomes" id="UP000812440"/>
    </source>
</evidence>
<feature type="coiled-coil region" evidence="11">
    <location>
        <begin position="549"/>
        <end position="623"/>
    </location>
</feature>
<dbReference type="EMBL" id="JAACNH010000003">
    <property type="protein sequence ID" value="KAG8448669.1"/>
    <property type="molecule type" value="Genomic_DNA"/>
</dbReference>
<dbReference type="GO" id="GO:0030154">
    <property type="term" value="P:cell differentiation"/>
    <property type="evidence" value="ECO:0007669"/>
    <property type="project" value="UniProtKB-KW"/>
</dbReference>
<organism evidence="12 13">
    <name type="scientific">Hymenochirus boettgeri</name>
    <name type="common">Congo dwarf clawed frog</name>
    <dbReference type="NCBI Taxonomy" id="247094"/>
    <lineage>
        <taxon>Eukaryota</taxon>
        <taxon>Metazoa</taxon>
        <taxon>Chordata</taxon>
        <taxon>Craniata</taxon>
        <taxon>Vertebrata</taxon>
        <taxon>Euteleostomi</taxon>
        <taxon>Amphibia</taxon>
        <taxon>Batrachia</taxon>
        <taxon>Anura</taxon>
        <taxon>Pipoidea</taxon>
        <taxon>Pipidae</taxon>
        <taxon>Pipinae</taxon>
        <taxon>Hymenochirus</taxon>
    </lineage>
</organism>
<feature type="coiled-coil region" evidence="11">
    <location>
        <begin position="120"/>
        <end position="229"/>
    </location>
</feature>
<dbReference type="InterPro" id="IPR009800">
    <property type="entry name" value="HCR"/>
</dbReference>
<keyword evidence="8 11" id="KW-0175">Coiled coil</keyword>
<dbReference type="GO" id="GO:0005814">
    <property type="term" value="C:centriole"/>
    <property type="evidence" value="ECO:0007669"/>
    <property type="project" value="TreeGrafter"/>
</dbReference>
<feature type="coiled-coil region" evidence="11">
    <location>
        <begin position="254"/>
        <end position="288"/>
    </location>
</feature>
<keyword evidence="6" id="KW-0963">Cytoplasm</keyword>
<dbReference type="AlphaFoldDB" id="A0A8T2JZR8"/>
<dbReference type="PANTHER" id="PTHR46822:SF1">
    <property type="entry name" value="COILED-COIL ALPHA-HELICAL ROD PROTEIN 1"/>
    <property type="match status" value="1"/>
</dbReference>
<dbReference type="Pfam" id="PF07111">
    <property type="entry name" value="HCR"/>
    <property type="match status" value="1"/>
</dbReference>
<evidence type="ECO:0000256" key="10">
    <source>
        <dbReference type="ARBA" id="ARBA00031932"/>
    </source>
</evidence>
<evidence type="ECO:0000256" key="3">
    <source>
        <dbReference type="ARBA" id="ARBA00004496"/>
    </source>
</evidence>
<dbReference type="PANTHER" id="PTHR46822">
    <property type="entry name" value="COILED-COIL ALPHA-HELICAL ROD PROTEIN 1"/>
    <property type="match status" value="1"/>
</dbReference>
<dbReference type="OrthoDB" id="193258at2759"/>
<evidence type="ECO:0000256" key="8">
    <source>
        <dbReference type="ARBA" id="ARBA00023054"/>
    </source>
</evidence>
<evidence type="ECO:0000256" key="7">
    <source>
        <dbReference type="ARBA" id="ARBA00022782"/>
    </source>
</evidence>
<evidence type="ECO:0000256" key="6">
    <source>
        <dbReference type="ARBA" id="ARBA00022490"/>
    </source>
</evidence>
<comment type="caution">
    <text evidence="12">The sequence shown here is derived from an EMBL/GenBank/DDBJ whole genome shotgun (WGS) entry which is preliminary data.</text>
</comment>
<evidence type="ECO:0000256" key="1">
    <source>
        <dbReference type="ARBA" id="ARBA00003936"/>
    </source>
</evidence>
<dbReference type="GO" id="GO:0006611">
    <property type="term" value="P:protein export from nucleus"/>
    <property type="evidence" value="ECO:0007669"/>
    <property type="project" value="TreeGrafter"/>
</dbReference>
<evidence type="ECO:0000256" key="9">
    <source>
        <dbReference type="ARBA" id="ARBA00023242"/>
    </source>
</evidence>
<gene>
    <name evidence="12" type="ORF">GDO86_015663</name>
</gene>
<comment type="subcellular location">
    <subcellularLocation>
        <location evidence="3">Cytoplasm</location>
    </subcellularLocation>
    <subcellularLocation>
        <location evidence="2">Nucleus</location>
    </subcellularLocation>
</comment>
<proteinExistence type="predicted"/>
<evidence type="ECO:0000313" key="12">
    <source>
        <dbReference type="EMBL" id="KAG8448667.1"/>
    </source>
</evidence>
<sequence>MEKKSLDPPSVFLVPKQPGIGGLIPPSHFETPGHRISATPVSIPAVPYPIEPWADLAKELVLLRKENEELRKRQERGDIMSTRFLGRKPSEGPPAESQALEIIAHQIQDIHRLELAVAGSHEKEVKLRSIEQEVNDLQQQLKERDLLEQRRKIAEETAARQHEKKLVAELQQHQTEAEVLKSRVQMLEDDLRKRQKQQEQDVAHLQEDLQMCKQEKQVLSDQLNKSQLELASQNSLVQQLRKYIGEMVPDRKIIEEQEREAMELHNNIQALEKERDALKTNLSLLQTRFSSLKNILSLQEYELGKKVGSGDREKFHHLLSRWREKVFCLMVQIKSDEINKENDNRKNTYKISSLESCLQESGQQHILLSHTLQDRTAELEMERLQNSSLKNELSAMKVKSTDLANRVEKAEEAVLNIKQMFENFVQTFTTQEISFKGALSRLVKLGQRISFASKRVDTVQGLVTQRLALLRLSHPEKTKDTVIDDDICRPTYEDLEAEVKLLHKERDRLSAELKRSALLIESRMEETRTKFEAELTENQQAKLLLQHSVNEKERLGREMKEQLIEVQRKMQEACDNAAQLEEQLQKQKREYEKELQSKVKELEDQNMQQLAQMEKHLNEARREHTKAVVALRHTERQMQREKVRNQETLCTLEDGAQIREEELMQKLRKAEMDKNLMTATLRQEGLLSMHQKNRTITAKAPECYISLPGSTCATKESISSILDNLQSLGSTLLQDEESQEEEEG</sequence>
<evidence type="ECO:0000256" key="5">
    <source>
        <dbReference type="ARBA" id="ARBA00022473"/>
    </source>
</evidence>
<evidence type="ECO:0000256" key="4">
    <source>
        <dbReference type="ARBA" id="ARBA00016468"/>
    </source>
</evidence>
<dbReference type="GO" id="GO:0005634">
    <property type="term" value="C:nucleus"/>
    <property type="evidence" value="ECO:0007669"/>
    <property type="project" value="UniProtKB-SubCell"/>
</dbReference>
<name>A0A8T2JZR8_9PIPI</name>
<keyword evidence="13" id="KW-1185">Reference proteome</keyword>